<evidence type="ECO:0000313" key="2">
    <source>
        <dbReference type="Proteomes" id="UP000216991"/>
    </source>
</evidence>
<dbReference type="Proteomes" id="UP000216991">
    <property type="component" value="Unassembled WGS sequence"/>
</dbReference>
<proteinExistence type="predicted"/>
<sequence length="558" mass="61197">MATGKYRLQILGPFALFEPDGSIIRIASRRAQALIALLAMGRNGRRDRHWLGSLLWGEVDAARRDGSLRRELSTLRRCLNPVNAPPLLVIDRQQVALDLTRIEVDALLLDPPHPAAANIDPDITLLEGIDLSDAEAFEDWLTEQRSFVRRMLRHARDQVWRRRVAVALKPTLGIVDFGWHDGDGSLADSGLGGLMARSLIDGLSSWSTLFVVQAGPHRPDQTPMVTARMHDVRYLLDGQMRAHAGGMILTIWLVDAAVGERLWSARRQISHANVFAMLDEIVSEVAPLIDSKIEKHERQLAVQRPITAPEAHHLYWRANADIRLWQPDSTARARDMARQVLVIEPGNAWAASLLAFANAVALINGWAADPMTALQEAQTHYQLALAAGSSDPMVLSNLAATLIGTGGQLDEAQSLIERAIALGPTMPGCRFWAGWIALARGRAGDAMRQLELALRHNPELAVRPYALAGLSLARLLADPQGDAADAGTHAAMALEAATLVPHFAPALLAAMVWERRSGHINASRHWADRLAAGNGALVIRAVLRHPDHQRQLQQWLAP</sequence>
<dbReference type="Gene3D" id="1.10.10.10">
    <property type="entry name" value="Winged helix-like DNA-binding domain superfamily/Winged helix DNA-binding domain"/>
    <property type="match status" value="1"/>
</dbReference>
<dbReference type="Gene3D" id="1.25.40.10">
    <property type="entry name" value="Tetratricopeptide repeat domain"/>
    <property type="match status" value="1"/>
</dbReference>
<dbReference type="RefSeq" id="WP_094474620.1">
    <property type="nucleotide sequence ID" value="NZ_NOXT01000121.1"/>
</dbReference>
<organism evidence="1 2">
    <name type="scientific">Sandarakinorhabdus cyanobacteriorum</name>
    <dbReference type="NCBI Taxonomy" id="1981098"/>
    <lineage>
        <taxon>Bacteria</taxon>
        <taxon>Pseudomonadati</taxon>
        <taxon>Pseudomonadota</taxon>
        <taxon>Alphaproteobacteria</taxon>
        <taxon>Sphingomonadales</taxon>
        <taxon>Sphingosinicellaceae</taxon>
        <taxon>Sandarakinorhabdus</taxon>
    </lineage>
</organism>
<dbReference type="GO" id="GO:0006355">
    <property type="term" value="P:regulation of DNA-templated transcription"/>
    <property type="evidence" value="ECO:0007669"/>
    <property type="project" value="InterPro"/>
</dbReference>
<dbReference type="EMBL" id="NOXT01000121">
    <property type="protein sequence ID" value="OYQ25662.1"/>
    <property type="molecule type" value="Genomic_DNA"/>
</dbReference>
<name>A0A255Y8V3_9SPHN</name>
<dbReference type="SUPFAM" id="SSF46894">
    <property type="entry name" value="C-terminal effector domain of the bipartite response regulators"/>
    <property type="match status" value="1"/>
</dbReference>
<dbReference type="OrthoDB" id="9807521at2"/>
<accession>A0A255Y8V3</accession>
<dbReference type="AlphaFoldDB" id="A0A255Y8V3"/>
<reference evidence="1 2" key="1">
    <citation type="submission" date="2017-07" db="EMBL/GenBank/DDBJ databases">
        <title>Sandarakinorhabdus cyanobacteriorum sp. nov., a novel bacterium isolated from cyanobacterial aggregates in a eutrophic lake.</title>
        <authorList>
            <person name="Cai H."/>
        </authorList>
    </citation>
    <scope>NUCLEOTIDE SEQUENCE [LARGE SCALE GENOMIC DNA]</scope>
    <source>
        <strain evidence="1 2">TH057</strain>
    </source>
</reference>
<dbReference type="InterPro" id="IPR011990">
    <property type="entry name" value="TPR-like_helical_dom_sf"/>
</dbReference>
<protein>
    <submittedName>
        <fullName evidence="1">Uncharacterized protein</fullName>
    </submittedName>
</protein>
<keyword evidence="2" id="KW-1185">Reference proteome</keyword>
<dbReference type="InterPro" id="IPR016032">
    <property type="entry name" value="Sig_transdc_resp-reg_C-effctor"/>
</dbReference>
<dbReference type="GO" id="GO:0003677">
    <property type="term" value="F:DNA binding"/>
    <property type="evidence" value="ECO:0007669"/>
    <property type="project" value="InterPro"/>
</dbReference>
<gene>
    <name evidence="1" type="ORF">CHU93_13085</name>
</gene>
<evidence type="ECO:0000313" key="1">
    <source>
        <dbReference type="EMBL" id="OYQ25662.1"/>
    </source>
</evidence>
<dbReference type="InterPro" id="IPR036388">
    <property type="entry name" value="WH-like_DNA-bd_sf"/>
</dbReference>
<dbReference type="SUPFAM" id="SSF48452">
    <property type="entry name" value="TPR-like"/>
    <property type="match status" value="1"/>
</dbReference>
<comment type="caution">
    <text evidence="1">The sequence shown here is derived from an EMBL/GenBank/DDBJ whole genome shotgun (WGS) entry which is preliminary data.</text>
</comment>